<dbReference type="InterPro" id="IPR005630">
    <property type="entry name" value="Terpene_synthase_metal-bd"/>
</dbReference>
<keyword evidence="2" id="KW-0479">Metal-binding</keyword>
<dbReference type="SUPFAM" id="SSF48576">
    <property type="entry name" value="Terpenoid synthases"/>
    <property type="match status" value="1"/>
</dbReference>
<protein>
    <recommendedName>
        <fullName evidence="5">ent-kaurene synthase</fullName>
        <ecNumber evidence="5">4.2.3.19</ecNumber>
    </recommendedName>
</protein>
<dbReference type="PANTHER" id="PTHR31739:SF3">
    <property type="entry name" value="ENT-KAUR-16-ENE SYNTHASE, CHLOROPLASTIC"/>
    <property type="match status" value="1"/>
</dbReference>
<dbReference type="Gene3D" id="1.10.600.10">
    <property type="entry name" value="Farnesyl Diphosphate Synthase"/>
    <property type="match status" value="1"/>
</dbReference>
<evidence type="ECO:0000259" key="6">
    <source>
        <dbReference type="Pfam" id="PF01397"/>
    </source>
</evidence>
<dbReference type="AlphaFoldDB" id="A0A1B0YQW8"/>
<evidence type="ECO:0000256" key="4">
    <source>
        <dbReference type="ARBA" id="ARBA00023239"/>
    </source>
</evidence>
<keyword evidence="3" id="KW-0460">Magnesium</keyword>
<evidence type="ECO:0000256" key="2">
    <source>
        <dbReference type="ARBA" id="ARBA00022723"/>
    </source>
</evidence>
<feature type="domain" description="Terpene synthase metal-binding" evidence="7">
    <location>
        <begin position="487"/>
        <end position="722"/>
    </location>
</feature>
<dbReference type="EC" id="4.2.3.19" evidence="5"/>
<dbReference type="FunFam" id="1.50.10.160:FF:000002">
    <property type="entry name" value="cis-abienol synthase, chloroplastic"/>
    <property type="match status" value="1"/>
</dbReference>
<dbReference type="PANTHER" id="PTHR31739">
    <property type="entry name" value="ENT-COPALYL DIPHOSPHATE SYNTHASE, CHLOROPLASTIC"/>
    <property type="match status" value="1"/>
</dbReference>
<evidence type="ECO:0000259" key="7">
    <source>
        <dbReference type="Pfam" id="PF03936"/>
    </source>
</evidence>
<dbReference type="InterPro" id="IPR008930">
    <property type="entry name" value="Terpenoid_cyclase/PrenylTrfase"/>
</dbReference>
<dbReference type="Pfam" id="PF03936">
    <property type="entry name" value="Terpene_synth_C"/>
    <property type="match status" value="1"/>
</dbReference>
<evidence type="ECO:0000256" key="3">
    <source>
        <dbReference type="ARBA" id="ARBA00022842"/>
    </source>
</evidence>
<dbReference type="Gene3D" id="1.50.10.130">
    <property type="entry name" value="Terpene synthase, N-terminal domain"/>
    <property type="match status" value="1"/>
</dbReference>
<dbReference type="InterPro" id="IPR050148">
    <property type="entry name" value="Terpene_synthase-like"/>
</dbReference>
<dbReference type="Gene3D" id="1.50.10.160">
    <property type="match status" value="1"/>
</dbReference>
<reference evidence="8" key="1">
    <citation type="submission" date="2016-03" db="EMBL/GenBank/DDBJ databases">
        <title>The terpene synthase gene family in Tripterygium wilfordii harbors a labdane-type diterpene synthase among the monoterpene synthase TPS-b subfamily: igin of Tripterygium wilfordii terpene synthases.</title>
        <authorList>
            <person name="Hansen N.L."/>
            <person name="Heskes A.M."/>
            <person name="Hamberger B."/>
            <person name="Olsen C.E."/>
            <person name="Andersen-Ranberg J."/>
            <person name="Hamberger B."/>
        </authorList>
    </citation>
    <scope>NUCLEOTIDE SEQUENCE</scope>
</reference>
<dbReference type="EMBL" id="KU948695">
    <property type="protein sequence ID" value="ANO43008.1"/>
    <property type="molecule type" value="mRNA"/>
</dbReference>
<dbReference type="GO" id="GO:0000287">
    <property type="term" value="F:magnesium ion binding"/>
    <property type="evidence" value="ECO:0007669"/>
    <property type="project" value="InterPro"/>
</dbReference>
<keyword evidence="4" id="KW-0456">Lyase</keyword>
<feature type="domain" description="Terpene synthase N-terminal" evidence="6">
    <location>
        <begin position="215"/>
        <end position="398"/>
    </location>
</feature>
<dbReference type="GO" id="GO:0009507">
    <property type="term" value="C:chloroplast"/>
    <property type="evidence" value="ECO:0007669"/>
    <property type="project" value="TreeGrafter"/>
</dbReference>
<accession>A0A1B0YQW8</accession>
<comment type="cofactor">
    <cofactor evidence="1">
        <name>Mg(2+)</name>
        <dbReference type="ChEBI" id="CHEBI:18420"/>
    </cofactor>
</comment>
<evidence type="ECO:0000256" key="1">
    <source>
        <dbReference type="ARBA" id="ARBA00001946"/>
    </source>
</evidence>
<gene>
    <name evidence="8" type="primary">TPS17</name>
</gene>
<dbReference type="SUPFAM" id="SSF48239">
    <property type="entry name" value="Terpenoid cyclases/Protein prenyltransferases"/>
    <property type="match status" value="2"/>
</dbReference>
<evidence type="ECO:0000256" key="5">
    <source>
        <dbReference type="ARBA" id="ARBA00066670"/>
    </source>
</evidence>
<dbReference type="GO" id="GO:0009686">
    <property type="term" value="P:gibberellin biosynthetic process"/>
    <property type="evidence" value="ECO:0007669"/>
    <property type="project" value="TreeGrafter"/>
</dbReference>
<evidence type="ECO:0000313" key="8">
    <source>
        <dbReference type="EMBL" id="ANO43008.1"/>
    </source>
</evidence>
<dbReference type="GO" id="GO:0009899">
    <property type="term" value="F:ent-kaurene synthase activity"/>
    <property type="evidence" value="ECO:0007669"/>
    <property type="project" value="UniProtKB-EC"/>
</dbReference>
<dbReference type="Pfam" id="PF01397">
    <property type="entry name" value="Terpene_synth"/>
    <property type="match status" value="1"/>
</dbReference>
<dbReference type="InterPro" id="IPR008949">
    <property type="entry name" value="Isoprenoid_synthase_dom_sf"/>
</dbReference>
<dbReference type="FunFam" id="1.50.10.130:FF:000002">
    <property type="entry name" value="Ent-copalyl diphosphate synthase, chloroplastic"/>
    <property type="match status" value="1"/>
</dbReference>
<dbReference type="FunFam" id="1.10.600.10:FF:000005">
    <property type="entry name" value="Ent-kaur-16-ene synthase, chloroplastic"/>
    <property type="match status" value="1"/>
</dbReference>
<dbReference type="InterPro" id="IPR044814">
    <property type="entry name" value="Terpene_cyclase_plant_C1"/>
</dbReference>
<dbReference type="CDD" id="cd00684">
    <property type="entry name" value="Terpene_cyclase_plant_C1"/>
    <property type="match status" value="1"/>
</dbReference>
<dbReference type="SFLD" id="SFLDG01014">
    <property type="entry name" value="Terpene_Cyclase_Like_1_N-term"/>
    <property type="match status" value="1"/>
</dbReference>
<name>A0A1B0YQW8_TRIWF</name>
<dbReference type="InterPro" id="IPR001906">
    <property type="entry name" value="Terpene_synth_N"/>
</dbReference>
<organism evidence="8">
    <name type="scientific">Tripterygium wilfordii</name>
    <name type="common">Thunder God vine</name>
    <dbReference type="NCBI Taxonomy" id="458696"/>
    <lineage>
        <taxon>Eukaryota</taxon>
        <taxon>Viridiplantae</taxon>
        <taxon>Streptophyta</taxon>
        <taxon>Embryophyta</taxon>
        <taxon>Tracheophyta</taxon>
        <taxon>Spermatophyta</taxon>
        <taxon>Magnoliopsida</taxon>
        <taxon>eudicotyledons</taxon>
        <taxon>Gunneridae</taxon>
        <taxon>Pentapetalae</taxon>
        <taxon>rosids</taxon>
        <taxon>fabids</taxon>
        <taxon>Celastrales</taxon>
        <taxon>Celastraceae</taxon>
        <taxon>Tripterygium</taxon>
    </lineage>
</organism>
<sequence length="781" mass="89026">MMSLSHPNCIRHSSLPISAALPKSKSELLTETDATILYFQETKERIKKMFDKSELSVSAYDTAWVAMVSSPNSRQAPCFPKCVNWLLDNQLSDGSWGLPPHHPLLVKDALSSTLACLLALKRWGLGEQQMTKGLQFIESNFTSINDEEQHTPIGFNIIFPGMIETAIDMNLNLPLRSEDINVMLHNRDLELRRNKLEGREAYLAYVSEGMGKLQDWEMVMKYQRKNGSLFNSPSTTAAALSHLGNAGCFHYINSLVAKFGNAVPTVYPSDKYVLLYMIESLERLGIDRHFSKEIRDVLEETYRCWLQGDEEIFSDADTCAMAFRILRVHGYEVSSDSLTQYAEHHFSHSFGGHLKDFSTALELFKASQFVIFPEESGLEKQMSWTNQFLKQEFSNGTTCADRFSKYFSIEVHDTLKFPFHANVERLAHRRNIEHHHVDKTRIFKTSYCFSNISNADFLQLAVEDFNSCQSIHHEELKHLERWVVESKLDRLKFARQKTAYCYFSAAGTSFSPELSDARISWAKNSVLTTVVDDFFDIGGSEEELANLVHLLEKWDANGSPHYCSEQVEIIFSALRSTICEIGDKALAWQGRSVTHHVIEIWLDLLKSMLREAKWARNKVVPTFDEYVENGYVSMALGPIVLPAVYLIGPKVSKEVVRSPEFHNLFKLMSICGRLINDTRTFKRESEAGKLNSVLLHMIHSGSGTTEEEAIEKIRGLIADGRRELLRLVLQEKDSVVPRACKDLFWKMVQVLHLFYMDGDGFSSPDMMLNAVNDLLREPISL</sequence>
<proteinExistence type="evidence at transcript level"/>
<dbReference type="InterPro" id="IPR036965">
    <property type="entry name" value="Terpene_synth_N_sf"/>
</dbReference>